<dbReference type="FunFam" id="3.40.50.300:FF:001152">
    <property type="entry name" value="tRNA-splicing endonuclease, putative"/>
    <property type="match status" value="1"/>
</dbReference>
<evidence type="ECO:0000256" key="4">
    <source>
        <dbReference type="ARBA" id="ARBA00022801"/>
    </source>
</evidence>
<dbReference type="Pfam" id="PF23576">
    <property type="entry name" value="SEN1_barrel"/>
    <property type="match status" value="1"/>
</dbReference>
<feature type="binding site" evidence="8">
    <location>
        <begin position="257"/>
        <end position="264"/>
    </location>
    <ligand>
        <name>ATP</name>
        <dbReference type="ChEBI" id="CHEBI:30616"/>
    </ligand>
</feature>
<dbReference type="OrthoDB" id="6513042at2759"/>
<dbReference type="Gene3D" id="3.40.50.300">
    <property type="entry name" value="P-loop containing nucleotide triphosphate hydrolases"/>
    <property type="match status" value="2"/>
</dbReference>
<feature type="non-terminal residue" evidence="11">
    <location>
        <position position="762"/>
    </location>
</feature>
<gene>
    <name evidence="11" type="ORF">CANCADRAFT_12256</name>
</gene>
<dbReference type="Pfam" id="PF13086">
    <property type="entry name" value="AAA_11"/>
    <property type="match status" value="1"/>
</dbReference>
<evidence type="ECO:0000256" key="7">
    <source>
        <dbReference type="ARBA" id="ARBA00023242"/>
    </source>
</evidence>
<evidence type="ECO:0000313" key="11">
    <source>
        <dbReference type="EMBL" id="ODV91135.1"/>
    </source>
</evidence>
<dbReference type="Pfam" id="PF13087">
    <property type="entry name" value="AAA_12"/>
    <property type="match status" value="1"/>
</dbReference>
<dbReference type="InterPro" id="IPR045055">
    <property type="entry name" value="DNA2/NAM7-like"/>
</dbReference>
<dbReference type="GO" id="GO:0006369">
    <property type="term" value="P:termination of RNA polymerase II transcription"/>
    <property type="evidence" value="ECO:0007669"/>
    <property type="project" value="TreeGrafter"/>
</dbReference>
<dbReference type="PROSITE" id="PS51198">
    <property type="entry name" value="UVRD_HELICASE_ATP_BIND"/>
    <property type="match status" value="1"/>
</dbReference>
<feature type="domain" description="UvrD-like helicase ATP-binding" evidence="10">
    <location>
        <begin position="236"/>
        <end position="560"/>
    </location>
</feature>
<evidence type="ECO:0000256" key="3">
    <source>
        <dbReference type="ARBA" id="ARBA00022741"/>
    </source>
</evidence>
<comment type="similarity">
    <text evidence="2">Belongs to the DNA2/NAM7 helicase family.</text>
</comment>
<dbReference type="CDD" id="cd18808">
    <property type="entry name" value="SF1_C_Upf1"/>
    <property type="match status" value="1"/>
</dbReference>
<accession>A0A1E4THA5</accession>
<evidence type="ECO:0000313" key="12">
    <source>
        <dbReference type="Proteomes" id="UP000095023"/>
    </source>
</evidence>
<dbReference type="GO" id="GO:0016604">
    <property type="term" value="C:nuclear body"/>
    <property type="evidence" value="ECO:0007669"/>
    <property type="project" value="TreeGrafter"/>
</dbReference>
<dbReference type="InterPro" id="IPR041677">
    <property type="entry name" value="DNA2/NAM7_AAA_11"/>
</dbReference>
<dbReference type="Proteomes" id="UP000095023">
    <property type="component" value="Unassembled WGS sequence"/>
</dbReference>
<dbReference type="InterPro" id="IPR041679">
    <property type="entry name" value="DNA2/NAM7-like_C"/>
</dbReference>
<keyword evidence="6 8" id="KW-0067">ATP-binding</keyword>
<dbReference type="GO" id="GO:0001147">
    <property type="term" value="F:transcription termination site sequence-specific DNA binding"/>
    <property type="evidence" value="ECO:0007669"/>
    <property type="project" value="TreeGrafter"/>
</dbReference>
<keyword evidence="12" id="KW-1185">Reference proteome</keyword>
<evidence type="ECO:0000256" key="5">
    <source>
        <dbReference type="ARBA" id="ARBA00022806"/>
    </source>
</evidence>
<dbReference type="GO" id="GO:0003678">
    <property type="term" value="F:DNA helicase activity"/>
    <property type="evidence" value="ECO:0007669"/>
    <property type="project" value="UniProtKB-ARBA"/>
</dbReference>
<comment type="subcellular location">
    <subcellularLocation>
        <location evidence="1">Nucleus</location>
    </subcellularLocation>
</comment>
<dbReference type="PANTHER" id="PTHR10887:SF495">
    <property type="entry name" value="HELICASE SENATAXIN ISOFORM X1-RELATED"/>
    <property type="match status" value="1"/>
</dbReference>
<dbReference type="InterPro" id="IPR027417">
    <property type="entry name" value="P-loop_NTPase"/>
</dbReference>
<reference evidence="12" key="1">
    <citation type="submission" date="2016-02" db="EMBL/GenBank/DDBJ databases">
        <title>Comparative genomics of biotechnologically important yeasts.</title>
        <authorList>
            <consortium name="DOE Joint Genome Institute"/>
            <person name="Riley R."/>
            <person name="Haridas S."/>
            <person name="Wolfe K.H."/>
            <person name="Lopes M.R."/>
            <person name="Hittinger C.T."/>
            <person name="Goker M."/>
            <person name="Salamov A."/>
            <person name="Wisecaver J."/>
            <person name="Long T.M."/>
            <person name="Aerts A.L."/>
            <person name="Barry K."/>
            <person name="Choi C."/>
            <person name="Clum A."/>
            <person name="Coughlan A.Y."/>
            <person name="Deshpande S."/>
            <person name="Douglass A.P."/>
            <person name="Hanson S.J."/>
            <person name="Klenk H.-P."/>
            <person name="Labutti K."/>
            <person name="Lapidus A."/>
            <person name="Lindquist E."/>
            <person name="Lipzen A."/>
            <person name="Meier-Kolthoff J.P."/>
            <person name="Ohm R.A."/>
            <person name="Otillar R.P."/>
            <person name="Pangilinan J."/>
            <person name="Peng Y."/>
            <person name="Rokas A."/>
            <person name="Rosa C.A."/>
            <person name="Scheuner C."/>
            <person name="Sibirny A.A."/>
            <person name="Slot J.C."/>
            <person name="Stielow J.B."/>
            <person name="Sun H."/>
            <person name="Kurtzman C.P."/>
            <person name="Blackwell M."/>
            <person name="Jeffries T.W."/>
            <person name="Grigoriev I.V."/>
        </authorList>
    </citation>
    <scope>NUCLEOTIDE SEQUENCE [LARGE SCALE GENOMIC DNA]</scope>
    <source>
        <strain evidence="12">NRRL Y-17796</strain>
    </source>
</reference>
<organism evidence="11 12">
    <name type="scientific">Tortispora caseinolytica NRRL Y-17796</name>
    <dbReference type="NCBI Taxonomy" id="767744"/>
    <lineage>
        <taxon>Eukaryota</taxon>
        <taxon>Fungi</taxon>
        <taxon>Dikarya</taxon>
        <taxon>Ascomycota</taxon>
        <taxon>Saccharomycotina</taxon>
        <taxon>Trigonopsidomycetes</taxon>
        <taxon>Trigonopsidales</taxon>
        <taxon>Trigonopsidaceae</taxon>
        <taxon>Tortispora</taxon>
    </lineage>
</organism>
<keyword evidence="4 8" id="KW-0378">Hydrolase</keyword>
<dbReference type="InterPro" id="IPR014016">
    <property type="entry name" value="UvrD-like_ATP-bd"/>
</dbReference>
<dbReference type="AlphaFoldDB" id="A0A1E4THA5"/>
<proteinExistence type="inferred from homology"/>
<dbReference type="CDD" id="cd18042">
    <property type="entry name" value="DEXXQc_SETX"/>
    <property type="match status" value="1"/>
</dbReference>
<evidence type="ECO:0000256" key="9">
    <source>
        <dbReference type="SAM" id="Coils"/>
    </source>
</evidence>
<evidence type="ECO:0000256" key="1">
    <source>
        <dbReference type="ARBA" id="ARBA00004123"/>
    </source>
</evidence>
<dbReference type="PANTHER" id="PTHR10887">
    <property type="entry name" value="DNA2/NAM7 HELICASE FAMILY"/>
    <property type="match status" value="1"/>
</dbReference>
<keyword evidence="9" id="KW-0175">Coiled coil</keyword>
<dbReference type="GO" id="GO:0005694">
    <property type="term" value="C:chromosome"/>
    <property type="evidence" value="ECO:0007669"/>
    <property type="project" value="UniProtKB-ARBA"/>
</dbReference>
<keyword evidence="5 8" id="KW-0347">Helicase</keyword>
<name>A0A1E4THA5_9ASCO</name>
<feature type="non-terminal residue" evidence="11">
    <location>
        <position position="1"/>
    </location>
</feature>
<dbReference type="InterPro" id="IPR047187">
    <property type="entry name" value="SF1_C_Upf1"/>
</dbReference>
<dbReference type="SUPFAM" id="SSF52540">
    <property type="entry name" value="P-loop containing nucleoside triphosphate hydrolases"/>
    <property type="match status" value="1"/>
</dbReference>
<keyword evidence="7" id="KW-0539">Nucleus</keyword>
<sequence length="762" mass="85189">QSERNMRARLNVDLRPLLRDILVWNYHDESEYPNGISANNLKPLPTEYSSVLSYQEYMGPLLILEAWQGLQRSKQELAERPFRASITNRATVDDFIDVTLTVDLDTYSNLFLNDGDLVLLSYYTPSDAPPGSKALMPKKDAPSCLAKVVELKRFPDRLTTTVRTYCPSTMMKHLLPTTELHLLRIMPLVSIEREYGSLYALPFYELCNSVLQGRSSVKIRPDERQINALCKVHRCNEPQAAAVFAALNSSGFTLIQGPPGTGKTKTILSIVGSLLTAQSKGKSIAIAGARKVSSADEKTAQKSKKRILICAPSNAAVDELVVRLKNGLTSTAGQSISPRIVRLGRDEVVNSAVIDVTLQSLVESKLQGDNEAASIGSGADNDLRKQLDILGSERNRVRDMLDSDLRLSADDRAKLEEQLDDLNRTRRKLGRELDEQREKKKTTNRQNEIQRKMLQKEILEESDIICATLSGSAHDILKSISPVFETVIIDEACQCIELSTLIPLRFGCTRCILVGDPNQLPPTVLSKAAARFNYERSLFSRIMNQNPSAVNMLSIQYRMHPAISVFPSRMFYEGNLSDGPDMVNSTTVPWHNTTIFGPYIFFDVKGQEIVSKRTMSVYNPTETAFITDLYDKLTRRYSNINFTGKIGIVTPYKQQLIELKNAFTRLYGKMVLQAIDFNTIDGFQGQEKAIVILSCVRSRGQKPSDSQSIGFLSDLRRMNVSLTRARSSLWIVGDAEHLGNSGVEVWLGLVEDAKRRGLVYEG</sequence>
<evidence type="ECO:0000259" key="10">
    <source>
        <dbReference type="PROSITE" id="PS51198"/>
    </source>
</evidence>
<evidence type="ECO:0000256" key="6">
    <source>
        <dbReference type="ARBA" id="ARBA00022840"/>
    </source>
</evidence>
<dbReference type="FunFam" id="3.40.50.300:FF:000326">
    <property type="entry name" value="P-loop containing nucleoside triphosphate hydrolase"/>
    <property type="match status" value="1"/>
</dbReference>
<dbReference type="EMBL" id="KV453842">
    <property type="protein sequence ID" value="ODV91135.1"/>
    <property type="molecule type" value="Genomic_DNA"/>
</dbReference>
<protein>
    <recommendedName>
        <fullName evidence="10">UvrD-like helicase ATP-binding domain-containing protein</fullName>
    </recommendedName>
</protein>
<dbReference type="GO" id="GO:0005524">
    <property type="term" value="F:ATP binding"/>
    <property type="evidence" value="ECO:0007669"/>
    <property type="project" value="UniProtKB-UniRule"/>
</dbReference>
<feature type="coiled-coil region" evidence="9">
    <location>
        <begin position="405"/>
        <end position="446"/>
    </location>
</feature>
<evidence type="ECO:0000256" key="2">
    <source>
        <dbReference type="ARBA" id="ARBA00007913"/>
    </source>
</evidence>
<dbReference type="InterPro" id="IPR056474">
    <property type="entry name" value="SEN1_barrel"/>
</dbReference>
<evidence type="ECO:0000256" key="8">
    <source>
        <dbReference type="PROSITE-ProRule" id="PRU00560"/>
    </source>
</evidence>
<dbReference type="GO" id="GO:0016787">
    <property type="term" value="F:hydrolase activity"/>
    <property type="evidence" value="ECO:0007669"/>
    <property type="project" value="UniProtKB-UniRule"/>
</dbReference>
<keyword evidence="3 8" id="KW-0547">Nucleotide-binding</keyword>